<dbReference type="AlphaFoldDB" id="A0A6A3NRR2"/>
<evidence type="ECO:0000256" key="1">
    <source>
        <dbReference type="SAM" id="MobiDB-lite"/>
    </source>
</evidence>
<name>A0A6A3NRR2_9STRA</name>
<dbReference type="Proteomes" id="UP000435112">
    <property type="component" value="Unassembled WGS sequence"/>
</dbReference>
<comment type="caution">
    <text evidence="2">The sequence shown here is derived from an EMBL/GenBank/DDBJ whole genome shotgun (WGS) entry which is preliminary data.</text>
</comment>
<dbReference type="OrthoDB" id="129741at2759"/>
<proteinExistence type="predicted"/>
<organism evidence="2 3">
    <name type="scientific">Phytophthora rubi</name>
    <dbReference type="NCBI Taxonomy" id="129364"/>
    <lineage>
        <taxon>Eukaryota</taxon>
        <taxon>Sar</taxon>
        <taxon>Stramenopiles</taxon>
        <taxon>Oomycota</taxon>
        <taxon>Peronosporomycetes</taxon>
        <taxon>Peronosporales</taxon>
        <taxon>Peronosporaceae</taxon>
        <taxon>Phytophthora</taxon>
    </lineage>
</organism>
<dbReference type="EMBL" id="QXFU01000032">
    <property type="protein sequence ID" value="KAE9047234.1"/>
    <property type="molecule type" value="Genomic_DNA"/>
</dbReference>
<protein>
    <submittedName>
        <fullName evidence="2">Uncharacterized protein</fullName>
    </submittedName>
</protein>
<reference evidence="2 3" key="1">
    <citation type="submission" date="2018-09" db="EMBL/GenBank/DDBJ databases">
        <title>Genomic investigation of the strawberry pathogen Phytophthora fragariae indicates pathogenicity is determined by transcriptional variation in three key races.</title>
        <authorList>
            <person name="Adams T.M."/>
            <person name="Armitage A.D."/>
            <person name="Sobczyk M.K."/>
            <person name="Bates H.J."/>
            <person name="Dunwell J.M."/>
            <person name="Nellist C.F."/>
            <person name="Harrison R.J."/>
        </authorList>
    </citation>
    <scope>NUCLEOTIDE SEQUENCE [LARGE SCALE GENOMIC DNA]</scope>
    <source>
        <strain evidence="2 3">SCRP324</strain>
    </source>
</reference>
<sequence>MRVRPANRKQEEEHKSQGVRLSSVDQGDGSVVFKQLVNYLINKASAEYVWDTITRLNDLARARRVPESDNSFTQQEGSQVKEEERRTEWMDEMPEVLRNQFEWLMSYWNKNKINVQRLQQLMTTWIVEVNCKQDELETRLRCFTFVDNAESNKTDEDNEEKSTPKSYLGAVAKGLQPKDNSQSKELKKLYELCMTPMETLAVPRRCTEEEDRALLMILTHELEVPHPPSQREEAKLTNAIVQLDYYTYTAVLRRGAMTSTDLYWLFATKLGLKVHTMAHTETKDTGMNDKQWRISIKAAACPPKLWKVGYIIIDDVELMIHHQEVYINWTCAKCGSPEHPNKYCRVAAESMEDSKAKHKTQVAGRLPSVIQKKRGETGRMATPTTLEELRAMIRGEVSEKKNETPEGANAKKQQQNIRTSPARKEKKTSSRLVGVTSGMGTAPTAAGGQQCKYN</sequence>
<feature type="region of interest" description="Disordered" evidence="1">
    <location>
        <begin position="397"/>
        <end position="454"/>
    </location>
</feature>
<evidence type="ECO:0000313" key="2">
    <source>
        <dbReference type="EMBL" id="KAE9047234.1"/>
    </source>
</evidence>
<accession>A0A6A3NRR2</accession>
<feature type="region of interest" description="Disordered" evidence="1">
    <location>
        <begin position="1"/>
        <end position="21"/>
    </location>
</feature>
<feature type="region of interest" description="Disordered" evidence="1">
    <location>
        <begin position="65"/>
        <end position="84"/>
    </location>
</feature>
<feature type="compositionally biased region" description="Polar residues" evidence="1">
    <location>
        <begin position="68"/>
        <end position="78"/>
    </location>
</feature>
<evidence type="ECO:0000313" key="3">
    <source>
        <dbReference type="Proteomes" id="UP000435112"/>
    </source>
</evidence>
<gene>
    <name evidence="2" type="ORF">PR002_g1139</name>
</gene>